<keyword evidence="10 11" id="KW-0998">Cell outer membrane</keyword>
<evidence type="ECO:0000256" key="4">
    <source>
        <dbReference type="ARBA" id="ARBA00022496"/>
    </source>
</evidence>
<dbReference type="AlphaFoldDB" id="A4GJD4"/>
<keyword evidence="9 11" id="KW-0472">Membrane</keyword>
<comment type="subcellular location">
    <subcellularLocation>
        <location evidence="1 11">Cell outer membrane</location>
        <topology evidence="1 11">Multi-pass membrane protein</topology>
    </subcellularLocation>
</comment>
<dbReference type="InterPro" id="IPR036942">
    <property type="entry name" value="Beta-barrel_TonB_sf"/>
</dbReference>
<evidence type="ECO:0000256" key="12">
    <source>
        <dbReference type="SAM" id="SignalP"/>
    </source>
</evidence>
<dbReference type="InterPro" id="IPR037066">
    <property type="entry name" value="Plug_dom_sf"/>
</dbReference>
<evidence type="ECO:0000256" key="10">
    <source>
        <dbReference type="ARBA" id="ARBA00023237"/>
    </source>
</evidence>
<evidence type="ECO:0000256" key="8">
    <source>
        <dbReference type="ARBA" id="ARBA00023077"/>
    </source>
</evidence>
<gene>
    <name evidence="14" type="ORF">MBMO_EB0-49D07.0072</name>
</gene>
<dbReference type="SUPFAM" id="SSF56935">
    <property type="entry name" value="Porins"/>
    <property type="match status" value="1"/>
</dbReference>
<evidence type="ECO:0000256" key="7">
    <source>
        <dbReference type="ARBA" id="ARBA00023065"/>
    </source>
</evidence>
<sequence>MKRLLSLLTVVTFVAIPNYSYAQNADLALEEVVVTATKKQENVQDIAQTVNAVTGSTLDDYQIRDLSELAQVVSGVEFTQIDPRRSTIVMRGLRLDPDGGNDQPIQGYIDEMPVRAQDLFYQMYDTERVEILKGAQGTLQGVVSTGGALHIYTRDAQVGGDDNNGYIKTVWADNMTSIIEAASDLHLSDTLSLRLAAVKNNNDGNEIRNIRTQLNESHSLESGRINLSWQPSDALSVRFKYQNTENDQIYPQPVAGSNGTPSFAQVVDGYVSNVALAESYGLAPAGSAAQLAFLRRPSYGDIPAGGLKPEDGVALHFQDPRQNNSATLHNLMIDYDMGSHALALRFSDSQNDAMGLIDRDYAGSFAYGYPQEVRTNTGIEVFEARISNQDNDKLEYTIGFFSRESQTYTDADLEVSQSVTEVAPGMLKPLVGDGFAYKTPHQACIDARANPNAFATQLVVLTCLGIDLDNKTEAYFANFKYNLSDKTYVQFGFREQELVSYKAQNMYLPLTAALTAANGGGLTIPRIAAADQNDTVESTTGSFKIGHYINEDMLLYVSTESGFRSPGITISPIAINPSLLSFVEEDADMTEIGMKAEFMDGRLRLNAAYYDYTIENFQSKWDNVSAREYTAVGPGVVKQVQGGIFTNNDASISGIDIDYAYVVRENLVLGGSYTSTDSEYDAGSIGYANNPAYTGMAAATSDVSGTPVSDAAESSLTFYLDHTVPAYWGGERYTRYNVSWRDERSSAINPDITIPALYLANIIVGWRSADDVWDASFFVKNITDDVALSNIQGYFSDYSIMGGSSIGSKFYAGNSNMGRQMGAQLVYNF</sequence>
<proteinExistence type="inferred from homology"/>
<evidence type="ECO:0000256" key="1">
    <source>
        <dbReference type="ARBA" id="ARBA00004571"/>
    </source>
</evidence>
<dbReference type="Gene3D" id="2.40.170.20">
    <property type="entry name" value="TonB-dependent receptor, beta-barrel domain"/>
    <property type="match status" value="1"/>
</dbReference>
<keyword evidence="8" id="KW-0798">TonB box</keyword>
<feature type="chain" id="PRO_5002668361" evidence="12">
    <location>
        <begin position="23"/>
        <end position="829"/>
    </location>
</feature>
<keyword evidence="5 11" id="KW-0812">Transmembrane</keyword>
<evidence type="ECO:0000256" key="2">
    <source>
        <dbReference type="ARBA" id="ARBA00022448"/>
    </source>
</evidence>
<keyword evidence="2 11" id="KW-0813">Transport</keyword>
<evidence type="ECO:0000313" key="14">
    <source>
        <dbReference type="EMBL" id="ABL97229.1"/>
    </source>
</evidence>
<dbReference type="InterPro" id="IPR012910">
    <property type="entry name" value="Plug_dom"/>
</dbReference>
<feature type="domain" description="TonB-dependent receptor plug" evidence="13">
    <location>
        <begin position="43"/>
        <end position="148"/>
    </location>
</feature>
<keyword evidence="3 11" id="KW-1134">Transmembrane beta strand</keyword>
<evidence type="ECO:0000256" key="9">
    <source>
        <dbReference type="ARBA" id="ARBA00023136"/>
    </source>
</evidence>
<evidence type="ECO:0000256" key="6">
    <source>
        <dbReference type="ARBA" id="ARBA00023004"/>
    </source>
</evidence>
<evidence type="ECO:0000256" key="3">
    <source>
        <dbReference type="ARBA" id="ARBA00022452"/>
    </source>
</evidence>
<keyword evidence="7" id="KW-0406">Ion transport</keyword>
<dbReference type="Gene3D" id="2.170.130.10">
    <property type="entry name" value="TonB-dependent receptor, plug domain"/>
    <property type="match status" value="1"/>
</dbReference>
<protein>
    <submittedName>
        <fullName evidence="14">TonB-dependent receptor</fullName>
    </submittedName>
</protein>
<dbReference type="PROSITE" id="PS52016">
    <property type="entry name" value="TONB_DEPENDENT_REC_3"/>
    <property type="match status" value="1"/>
</dbReference>
<dbReference type="Pfam" id="PF07715">
    <property type="entry name" value="Plug"/>
    <property type="match status" value="1"/>
</dbReference>
<keyword evidence="12" id="KW-0732">Signal</keyword>
<reference evidence="14" key="1">
    <citation type="journal article" date="2007" name="Environ. Microbiol.">
        <title>Proteorhodopsin photosystem gene clusters exhibit co-evolutionary trends and shared ancestry among diverse marine microbial phyla.</title>
        <authorList>
            <person name="McCarren J."/>
            <person name="Delong E.F."/>
        </authorList>
    </citation>
    <scope>NUCLEOTIDE SEQUENCE</scope>
</reference>
<name>A4GJD4_9BACT</name>
<comment type="similarity">
    <text evidence="11">Belongs to the TonB-dependent receptor family.</text>
</comment>
<evidence type="ECO:0000259" key="13">
    <source>
        <dbReference type="Pfam" id="PF07715"/>
    </source>
</evidence>
<keyword evidence="4" id="KW-0410">Iron transport</keyword>
<dbReference type="GO" id="GO:0009279">
    <property type="term" value="C:cell outer membrane"/>
    <property type="evidence" value="ECO:0007669"/>
    <property type="project" value="UniProtKB-SubCell"/>
</dbReference>
<keyword evidence="6" id="KW-0408">Iron</keyword>
<organism evidence="14">
    <name type="scientific">uncultured marine bacterium EB0_49D07</name>
    <dbReference type="NCBI Taxonomy" id="415439"/>
    <lineage>
        <taxon>Bacteria</taxon>
        <taxon>environmental samples</taxon>
    </lineage>
</organism>
<evidence type="ECO:0000256" key="5">
    <source>
        <dbReference type="ARBA" id="ARBA00022692"/>
    </source>
</evidence>
<dbReference type="GO" id="GO:0006826">
    <property type="term" value="P:iron ion transport"/>
    <property type="evidence" value="ECO:0007669"/>
    <property type="project" value="UniProtKB-KW"/>
</dbReference>
<dbReference type="InterPro" id="IPR039426">
    <property type="entry name" value="TonB-dep_rcpt-like"/>
</dbReference>
<accession>A4GJD4</accession>
<dbReference type="EMBL" id="EF107099">
    <property type="protein sequence ID" value="ABL97229.1"/>
    <property type="molecule type" value="Genomic_DNA"/>
</dbReference>
<evidence type="ECO:0000256" key="11">
    <source>
        <dbReference type="PROSITE-ProRule" id="PRU01360"/>
    </source>
</evidence>
<dbReference type="PANTHER" id="PTHR32552:SF81">
    <property type="entry name" value="TONB-DEPENDENT OUTER MEMBRANE RECEPTOR"/>
    <property type="match status" value="1"/>
</dbReference>
<feature type="signal peptide" evidence="12">
    <location>
        <begin position="1"/>
        <end position="22"/>
    </location>
</feature>
<dbReference type="PANTHER" id="PTHR32552">
    <property type="entry name" value="FERRICHROME IRON RECEPTOR-RELATED"/>
    <property type="match status" value="1"/>
</dbReference>
<keyword evidence="14" id="KW-0675">Receptor</keyword>